<evidence type="ECO:0000259" key="2">
    <source>
        <dbReference type="Pfam" id="PF04909"/>
    </source>
</evidence>
<organism evidence="3 4">
    <name type="scientific">Pseudonocardia humida</name>
    <dbReference type="NCBI Taxonomy" id="2800819"/>
    <lineage>
        <taxon>Bacteria</taxon>
        <taxon>Bacillati</taxon>
        <taxon>Actinomycetota</taxon>
        <taxon>Actinomycetes</taxon>
        <taxon>Pseudonocardiales</taxon>
        <taxon>Pseudonocardiaceae</taxon>
        <taxon>Pseudonocardia</taxon>
    </lineage>
</organism>
<dbReference type="InterPro" id="IPR032466">
    <property type="entry name" value="Metal_Hydrolase"/>
</dbReference>
<dbReference type="Proteomes" id="UP001165283">
    <property type="component" value="Unassembled WGS sequence"/>
</dbReference>
<dbReference type="SUPFAM" id="SSF51556">
    <property type="entry name" value="Metallo-dependent hydrolases"/>
    <property type="match status" value="1"/>
</dbReference>
<dbReference type="PANTHER" id="PTHR21240">
    <property type="entry name" value="2-AMINO-3-CARBOXYLMUCONATE-6-SEMIALDEHYDE DECARBOXYLASE"/>
    <property type="match status" value="1"/>
</dbReference>
<keyword evidence="4" id="KW-1185">Reference proteome</keyword>
<evidence type="ECO:0000256" key="1">
    <source>
        <dbReference type="ARBA" id="ARBA00023239"/>
    </source>
</evidence>
<reference evidence="3" key="1">
    <citation type="submission" date="2021-04" db="EMBL/GenBank/DDBJ databases">
        <title>Pseudonocardia sp. nov., isolated from sandy soil of mangrove forest.</title>
        <authorList>
            <person name="Zan Z."/>
            <person name="Huang R."/>
            <person name="Liu W."/>
        </authorList>
    </citation>
    <scope>NUCLEOTIDE SEQUENCE</scope>
    <source>
        <strain evidence="3">S2-4</strain>
    </source>
</reference>
<protein>
    <submittedName>
        <fullName evidence="3">Amidohydrolase</fullName>
    </submittedName>
</protein>
<keyword evidence="1" id="KW-0456">Lyase</keyword>
<gene>
    <name evidence="3" type="ORF">KDL28_02055</name>
</gene>
<name>A0ABT0ZSW2_9PSEU</name>
<evidence type="ECO:0000313" key="3">
    <source>
        <dbReference type="EMBL" id="MCO1653830.1"/>
    </source>
</evidence>
<dbReference type="RefSeq" id="WP_252435437.1">
    <property type="nucleotide sequence ID" value="NZ_JAGSOV010000007.1"/>
</dbReference>
<evidence type="ECO:0000313" key="4">
    <source>
        <dbReference type="Proteomes" id="UP001165283"/>
    </source>
</evidence>
<dbReference type="InterPro" id="IPR032465">
    <property type="entry name" value="ACMSD"/>
</dbReference>
<dbReference type="Pfam" id="PF04909">
    <property type="entry name" value="Amidohydro_2"/>
    <property type="match status" value="1"/>
</dbReference>
<proteinExistence type="predicted"/>
<dbReference type="EMBL" id="JAGSOV010000007">
    <property type="protein sequence ID" value="MCO1653830.1"/>
    <property type="molecule type" value="Genomic_DNA"/>
</dbReference>
<dbReference type="Gene3D" id="3.20.20.140">
    <property type="entry name" value="Metal-dependent hydrolases"/>
    <property type="match status" value="1"/>
</dbReference>
<dbReference type="CDD" id="cd01292">
    <property type="entry name" value="metallo-dependent_hydrolases"/>
    <property type="match status" value="1"/>
</dbReference>
<feature type="domain" description="Amidohydrolase-related" evidence="2">
    <location>
        <begin position="20"/>
        <end position="298"/>
    </location>
</feature>
<dbReference type="InterPro" id="IPR006680">
    <property type="entry name" value="Amidohydro-rel"/>
</dbReference>
<dbReference type="PANTHER" id="PTHR21240:SF19">
    <property type="entry name" value="CATALYTIC_ HYDROLASE"/>
    <property type="match status" value="1"/>
</dbReference>
<accession>A0ABT0ZSW2</accession>
<comment type="caution">
    <text evidence="3">The sequence shown here is derived from an EMBL/GenBank/DDBJ whole genome shotgun (WGS) entry which is preliminary data.</text>
</comment>
<sequence>MPHDPTAANSALAAAGLVAIDVHTHVHFSTSRALSEEGGARMSEMKEHFKSDVLGMDVRQLAAYYRERKMAAVAFTIDSLGDVAEHAPTNEEIGEAGAEFPDAIIPFGSVHPQRGKAGAKIARRLIEDHGIRGFKFHPSTQEFYPNDRVAFPIYDVLAEYGVPALFHTGQNGVGAGTKGGGGIRLKYSDPLFLDDVAVDFPDMPIIMAHPSFPWQDTALAVATHKAQVYIDLSGWSPKYFPAQLVQYANTLLKNKVLFGTDFPLFTPERWMADLEKTEVRDSVKPGIMLHNAARLFGITLPEPAGDGAGAR</sequence>